<feature type="signal peptide" evidence="1">
    <location>
        <begin position="1"/>
        <end position="21"/>
    </location>
</feature>
<gene>
    <name evidence="3" type="ORF">D6R50_10890</name>
    <name evidence="2" type="ORF">D6R50_19680</name>
</gene>
<organism evidence="3 4">
    <name type="scientific">Aeromonas veronii</name>
    <dbReference type="NCBI Taxonomy" id="654"/>
    <lineage>
        <taxon>Bacteria</taxon>
        <taxon>Pseudomonadati</taxon>
        <taxon>Pseudomonadota</taxon>
        <taxon>Gammaproteobacteria</taxon>
        <taxon>Aeromonadales</taxon>
        <taxon>Aeromonadaceae</taxon>
        <taxon>Aeromonas</taxon>
    </lineage>
</organism>
<evidence type="ECO:0008006" key="5">
    <source>
        <dbReference type="Google" id="ProtNLM"/>
    </source>
</evidence>
<dbReference type="Proteomes" id="UP000281725">
    <property type="component" value="Unassembled WGS sequence"/>
</dbReference>
<proteinExistence type="predicted"/>
<accession>A0A3A9IFR9</accession>
<dbReference type="RefSeq" id="WP_120415066.1">
    <property type="nucleotide sequence ID" value="NZ_RAWX01000002.1"/>
</dbReference>
<name>A0A3A9IFR9_AERVE</name>
<protein>
    <recommendedName>
        <fullName evidence="5">Type 1 fimbrial protein</fullName>
    </recommendedName>
</protein>
<sequence>MKVAAVVTLIIFTSLSTFTLAAKTTQGFHQLMFVGAVVKAPCTVNQDKRELTFSCLSNVATGVEVEKYDVTSLNPLAPLRSKYKTIALSSLKNKPGLAKVTVAYN</sequence>
<reference evidence="3 4" key="1">
    <citation type="submission" date="2018-09" db="EMBL/GenBank/DDBJ databases">
        <title>Genome sequencing of Aeromonas veronii MS-17-88.</title>
        <authorList>
            <person name="Tekedar H.C."/>
            <person name="Arick M.A."/>
            <person name="Hsu C.-Y."/>
            <person name="Thrash A."/>
            <person name="Karsi A."/>
            <person name="Lawrence M.L."/>
            <person name="Abdelhamed H."/>
        </authorList>
    </citation>
    <scope>NUCLEOTIDE SEQUENCE [LARGE SCALE GENOMIC DNA]</scope>
    <source>
        <strain evidence="3 4">MS 17-88</strain>
    </source>
</reference>
<evidence type="ECO:0000256" key="1">
    <source>
        <dbReference type="SAM" id="SignalP"/>
    </source>
</evidence>
<comment type="caution">
    <text evidence="3">The sequence shown here is derived from an EMBL/GenBank/DDBJ whole genome shotgun (WGS) entry which is preliminary data.</text>
</comment>
<keyword evidence="1" id="KW-0732">Signal</keyword>
<evidence type="ECO:0000313" key="3">
    <source>
        <dbReference type="EMBL" id="RKJ89735.1"/>
    </source>
</evidence>
<evidence type="ECO:0000313" key="4">
    <source>
        <dbReference type="Proteomes" id="UP000281725"/>
    </source>
</evidence>
<dbReference type="EMBL" id="RAWX01000004">
    <property type="protein sequence ID" value="RKJ86469.1"/>
    <property type="molecule type" value="Genomic_DNA"/>
</dbReference>
<dbReference type="AlphaFoldDB" id="A0A3A9IFR9"/>
<evidence type="ECO:0000313" key="2">
    <source>
        <dbReference type="EMBL" id="RKJ86469.1"/>
    </source>
</evidence>
<feature type="chain" id="PRO_5036075861" description="Type 1 fimbrial protein" evidence="1">
    <location>
        <begin position="22"/>
        <end position="105"/>
    </location>
</feature>
<dbReference type="EMBL" id="RAWX01000002">
    <property type="protein sequence ID" value="RKJ89735.1"/>
    <property type="molecule type" value="Genomic_DNA"/>
</dbReference>